<dbReference type="Gene3D" id="3.30.300.30">
    <property type="match status" value="1"/>
</dbReference>
<name>A0A6J1MRG6_BICAN</name>
<dbReference type="GeneID" id="112046027"/>
<dbReference type="Proteomes" id="UP001652582">
    <property type="component" value="Chromosome 8"/>
</dbReference>
<comment type="subcellular location">
    <subcellularLocation>
        <location evidence="1">Peroxisome</location>
    </subcellularLocation>
</comment>
<dbReference type="InterPro" id="IPR045851">
    <property type="entry name" value="AMP-bd_C_sf"/>
</dbReference>
<dbReference type="RefSeq" id="XP_023938240.2">
    <property type="nucleotide sequence ID" value="XM_024082472.2"/>
</dbReference>
<reference evidence="6" key="1">
    <citation type="submission" date="2025-08" db="UniProtKB">
        <authorList>
            <consortium name="RefSeq"/>
        </authorList>
    </citation>
    <scope>IDENTIFICATION</scope>
</reference>
<gene>
    <name evidence="6" type="primary">LOC112046027</name>
</gene>
<organism evidence="5 6">
    <name type="scientific">Bicyclus anynana</name>
    <name type="common">Squinting bush brown butterfly</name>
    <dbReference type="NCBI Taxonomy" id="110368"/>
    <lineage>
        <taxon>Eukaryota</taxon>
        <taxon>Metazoa</taxon>
        <taxon>Ecdysozoa</taxon>
        <taxon>Arthropoda</taxon>
        <taxon>Hexapoda</taxon>
        <taxon>Insecta</taxon>
        <taxon>Pterygota</taxon>
        <taxon>Neoptera</taxon>
        <taxon>Endopterygota</taxon>
        <taxon>Lepidoptera</taxon>
        <taxon>Glossata</taxon>
        <taxon>Ditrysia</taxon>
        <taxon>Papilionoidea</taxon>
        <taxon>Nymphalidae</taxon>
        <taxon>Satyrinae</taxon>
        <taxon>Satyrini</taxon>
        <taxon>Mycalesina</taxon>
        <taxon>Bicyclus</taxon>
    </lineage>
</organism>
<dbReference type="Pfam" id="PF13193">
    <property type="entry name" value="AMP-binding_C"/>
    <property type="match status" value="1"/>
</dbReference>
<dbReference type="GO" id="GO:0046949">
    <property type="term" value="P:fatty-acyl-CoA biosynthetic process"/>
    <property type="evidence" value="ECO:0007669"/>
    <property type="project" value="TreeGrafter"/>
</dbReference>
<feature type="domain" description="AMP-dependent synthetase/ligase" evidence="3">
    <location>
        <begin position="20"/>
        <end position="386"/>
    </location>
</feature>
<dbReference type="AlphaFoldDB" id="A0A6J1MRG6"/>
<dbReference type="Gene3D" id="3.40.50.12780">
    <property type="entry name" value="N-terminal domain of ligase-like"/>
    <property type="match status" value="1"/>
</dbReference>
<dbReference type="GO" id="GO:0005777">
    <property type="term" value="C:peroxisome"/>
    <property type="evidence" value="ECO:0007669"/>
    <property type="project" value="UniProtKB-SubCell"/>
</dbReference>
<evidence type="ECO:0000259" key="3">
    <source>
        <dbReference type="Pfam" id="PF00501"/>
    </source>
</evidence>
<evidence type="ECO:0000256" key="2">
    <source>
        <dbReference type="ARBA" id="ARBA00023140"/>
    </source>
</evidence>
<evidence type="ECO:0000256" key="1">
    <source>
        <dbReference type="ARBA" id="ARBA00004275"/>
    </source>
</evidence>
<proteinExistence type="predicted"/>
<evidence type="ECO:0000259" key="4">
    <source>
        <dbReference type="Pfam" id="PF13193"/>
    </source>
</evidence>
<dbReference type="Pfam" id="PF00501">
    <property type="entry name" value="AMP-binding"/>
    <property type="match status" value="1"/>
</dbReference>
<evidence type="ECO:0000313" key="5">
    <source>
        <dbReference type="Proteomes" id="UP001652582"/>
    </source>
</evidence>
<dbReference type="SUPFAM" id="SSF56801">
    <property type="entry name" value="Acetyl-CoA synthetase-like"/>
    <property type="match status" value="1"/>
</dbReference>
<dbReference type="InterPro" id="IPR042099">
    <property type="entry name" value="ANL_N_sf"/>
</dbReference>
<dbReference type="KEGG" id="bany:112046027"/>
<accession>A0A6J1MRG6</accession>
<keyword evidence="2" id="KW-0576">Peroxisome</keyword>
<dbReference type="PANTHER" id="PTHR24096:SF353">
    <property type="entry name" value="GH16244P-RELATED"/>
    <property type="match status" value="1"/>
</dbReference>
<dbReference type="OrthoDB" id="10253869at2759"/>
<evidence type="ECO:0000313" key="6">
    <source>
        <dbReference type="RefSeq" id="XP_023938240.2"/>
    </source>
</evidence>
<dbReference type="PANTHER" id="PTHR24096">
    <property type="entry name" value="LONG-CHAIN-FATTY-ACID--COA LIGASE"/>
    <property type="match status" value="1"/>
</dbReference>
<sequence>MSVTEQSVLPPNYNYGKLVFERVRRYKDRIFQIDAVTGEEESYGSVLNRSIRLAQALRAFGLSPGDVVAISGPNHLDIHIPFHASLYNGFPIVGVDPYFKYDEVRTLFNLTKPKIVFCQNESYDTFAKAAASLNLDVKLVTFDEGDHHMSKFLQMYESSEPKEDFKVAEYDIEKICPYLICTSGTSGKLKIAALKNKSMLLKDELVTKNQDDSIIIRLLLLSPNHWISFYFASTTSAATGGTLILTSKFDNYIYNVDHVIDIINKYRPHSALFNPALIASLKARKEDVDMTSFQMITITGAKLFEDVRQEFKKLLAKDCLLVELYGQTEMIGHVLGPSPLSSQGSCGVPMDMFDVKLVDPDTGVEITEANVTGEIYVKGPGFSGYYNDPEETANCFTEDGFYKTGDLLYRDKDNNYFYVDRIKTLIKYRGIHIYPIEIEEVIREHPAVAEVCVVGIDAPVVGEVPAACVVRRKGYDVTAQEIKDLVASKLSENKKLRGGVLFLDCLPYTSSGKIRRIKLREIAMQANRE</sequence>
<keyword evidence="5" id="KW-1185">Reference proteome</keyword>
<feature type="domain" description="AMP-binding enzyme C-terminal" evidence="4">
    <location>
        <begin position="437"/>
        <end position="513"/>
    </location>
</feature>
<dbReference type="GO" id="GO:0004467">
    <property type="term" value="F:long-chain fatty acid-CoA ligase activity"/>
    <property type="evidence" value="ECO:0007669"/>
    <property type="project" value="TreeGrafter"/>
</dbReference>
<dbReference type="InterPro" id="IPR000873">
    <property type="entry name" value="AMP-dep_synth/lig_dom"/>
</dbReference>
<protein>
    <submittedName>
        <fullName evidence="6">Uncharacterized protein LOC112046027</fullName>
    </submittedName>
</protein>
<dbReference type="InterPro" id="IPR025110">
    <property type="entry name" value="AMP-bd_C"/>
</dbReference>